<dbReference type="AlphaFoldDB" id="A0A160VF29"/>
<sequence length="472" mass="50073">MGELRQTELVVIGAGPGGYAAAFRAADLGKQVLLIDRDPELGGVCLNRGCIPSKALLHISKVMDEATKLEKMGVKYGKPEIDIDQVRDHKNKIVSQLNSGIAQMANARKVETIQGLASFISNTELKVQTDTNDVTITFGQCIIAGGSTSAMIPGVPTDHPSVITSRTALDLEDIPERLLVVGGGAIGLELGQVYAAFGTKVSVVEYLPNLLPGTDSDLVKPLQRKLKKQCEAIQLSSKVTKVEANKDGTLTVTIKNEKGPSTEVFNKVLVSVGRKPNTGLLNIETTDVKVNDRGFIQVDVYQRTSVKNIFAIGDIVGDPMLAHKATHEGKVAAEVASGHPAAFDVRAIPSVVYTDPEVAWAGLTETNAKENEIPYEKGEFPWSASGKAIAMGANQGKTKILFDPETKQVLGVGIVGPGAGDMISEGMLAIEMGADAEDIGLTVHPHPTLSETVGLAAEAFTGTITDLYLQKK</sequence>
<dbReference type="PROSITE" id="PS00076">
    <property type="entry name" value="PYRIDINE_REDOX_1"/>
    <property type="match status" value="1"/>
</dbReference>
<accession>A0A160VF29</accession>
<evidence type="ECO:0000313" key="13">
    <source>
        <dbReference type="EMBL" id="CUV09220.1"/>
    </source>
</evidence>
<evidence type="ECO:0000256" key="7">
    <source>
        <dbReference type="ARBA" id="ARBA00023027"/>
    </source>
</evidence>
<evidence type="ECO:0000256" key="3">
    <source>
        <dbReference type="ARBA" id="ARBA00012608"/>
    </source>
</evidence>
<keyword evidence="9" id="KW-0676">Redox-active center</keyword>
<dbReference type="SUPFAM" id="SSF51905">
    <property type="entry name" value="FAD/NAD(P)-binding domain"/>
    <property type="match status" value="1"/>
</dbReference>
<evidence type="ECO:0000259" key="11">
    <source>
        <dbReference type="Pfam" id="PF02852"/>
    </source>
</evidence>
<dbReference type="InterPro" id="IPR004099">
    <property type="entry name" value="Pyr_nucl-diS_OxRdtase_dimer"/>
</dbReference>
<keyword evidence="8" id="KW-1015">Disulfide bond</keyword>
<dbReference type="PIRSF" id="PIRSF000350">
    <property type="entry name" value="Mercury_reductase_MerA"/>
    <property type="match status" value="1"/>
</dbReference>
<dbReference type="EC" id="1.8.1.4" evidence="3"/>
<keyword evidence="7" id="KW-0520">NAD</keyword>
<dbReference type="SUPFAM" id="SSF55424">
    <property type="entry name" value="FAD/NAD-linked reductases, dimerisation (C-terminal) domain"/>
    <property type="match status" value="1"/>
</dbReference>
<dbReference type="Gene3D" id="3.30.390.30">
    <property type="match status" value="1"/>
</dbReference>
<keyword evidence="13" id="KW-0670">Pyruvate</keyword>
<evidence type="ECO:0000259" key="12">
    <source>
        <dbReference type="Pfam" id="PF07992"/>
    </source>
</evidence>
<dbReference type="Pfam" id="PF02852">
    <property type="entry name" value="Pyr_redox_dim"/>
    <property type="match status" value="1"/>
</dbReference>
<dbReference type="InterPro" id="IPR006258">
    <property type="entry name" value="Lipoamide_DH"/>
</dbReference>
<comment type="cofactor">
    <cofactor evidence="1">
        <name>FAD</name>
        <dbReference type="ChEBI" id="CHEBI:57692"/>
    </cofactor>
</comment>
<dbReference type="InterPro" id="IPR016156">
    <property type="entry name" value="FAD/NAD-linked_Rdtase_dimer_sf"/>
</dbReference>
<dbReference type="PRINTS" id="PR00411">
    <property type="entry name" value="PNDRDTASEI"/>
</dbReference>
<dbReference type="Pfam" id="PF07992">
    <property type="entry name" value="Pyr_redox_2"/>
    <property type="match status" value="1"/>
</dbReference>
<comment type="similarity">
    <text evidence="2">Belongs to the class-I pyridine nucleotide-disulfide oxidoreductase family.</text>
</comment>
<evidence type="ECO:0000256" key="5">
    <source>
        <dbReference type="ARBA" id="ARBA00022827"/>
    </source>
</evidence>
<gene>
    <name evidence="13" type="ORF">MGWOODY_Mmi2031</name>
</gene>
<dbReference type="GO" id="GO:0004148">
    <property type="term" value="F:dihydrolipoyl dehydrogenase (NADH) activity"/>
    <property type="evidence" value="ECO:0007669"/>
    <property type="project" value="UniProtKB-EC"/>
</dbReference>
<keyword evidence="4" id="KW-0285">Flavoprotein</keyword>
<dbReference type="InterPro" id="IPR023753">
    <property type="entry name" value="FAD/NAD-binding_dom"/>
</dbReference>
<dbReference type="InterPro" id="IPR001100">
    <property type="entry name" value="Pyr_nuc-diS_OxRdtase"/>
</dbReference>
<dbReference type="Gene3D" id="3.50.50.60">
    <property type="entry name" value="FAD/NAD(P)-binding domain"/>
    <property type="match status" value="2"/>
</dbReference>
<evidence type="ECO:0000256" key="2">
    <source>
        <dbReference type="ARBA" id="ARBA00007532"/>
    </source>
</evidence>
<evidence type="ECO:0000256" key="9">
    <source>
        <dbReference type="ARBA" id="ARBA00023284"/>
    </source>
</evidence>
<proteinExistence type="inferred from homology"/>
<dbReference type="GO" id="GO:0006103">
    <property type="term" value="P:2-oxoglutarate metabolic process"/>
    <property type="evidence" value="ECO:0007669"/>
    <property type="project" value="TreeGrafter"/>
</dbReference>
<dbReference type="PANTHER" id="PTHR22912">
    <property type="entry name" value="DISULFIDE OXIDOREDUCTASE"/>
    <property type="match status" value="1"/>
</dbReference>
<dbReference type="NCBIfam" id="TIGR01350">
    <property type="entry name" value="lipoamide_DH"/>
    <property type="match status" value="1"/>
</dbReference>
<evidence type="ECO:0000256" key="8">
    <source>
        <dbReference type="ARBA" id="ARBA00023157"/>
    </source>
</evidence>
<comment type="catalytic activity">
    <reaction evidence="10">
        <text>N(6)-[(R)-dihydrolipoyl]-L-lysyl-[protein] + NAD(+) = N(6)-[(R)-lipoyl]-L-lysyl-[protein] + NADH + H(+)</text>
        <dbReference type="Rhea" id="RHEA:15045"/>
        <dbReference type="Rhea" id="RHEA-COMP:10474"/>
        <dbReference type="Rhea" id="RHEA-COMP:10475"/>
        <dbReference type="ChEBI" id="CHEBI:15378"/>
        <dbReference type="ChEBI" id="CHEBI:57540"/>
        <dbReference type="ChEBI" id="CHEBI:57945"/>
        <dbReference type="ChEBI" id="CHEBI:83099"/>
        <dbReference type="ChEBI" id="CHEBI:83100"/>
        <dbReference type="EC" id="1.8.1.4"/>
    </reaction>
</comment>
<dbReference type="InterPro" id="IPR036188">
    <property type="entry name" value="FAD/NAD-bd_sf"/>
</dbReference>
<evidence type="ECO:0000256" key="10">
    <source>
        <dbReference type="ARBA" id="ARBA00049187"/>
    </source>
</evidence>
<name>A0A160VF29_9ZZZZ</name>
<dbReference type="PANTHER" id="PTHR22912:SF160">
    <property type="entry name" value="DIHYDROLIPOYL DEHYDROGENASE"/>
    <property type="match status" value="1"/>
</dbReference>
<evidence type="ECO:0000256" key="6">
    <source>
        <dbReference type="ARBA" id="ARBA00023002"/>
    </source>
</evidence>
<evidence type="ECO:0000256" key="1">
    <source>
        <dbReference type="ARBA" id="ARBA00001974"/>
    </source>
</evidence>
<keyword evidence="6 13" id="KW-0560">Oxidoreductase</keyword>
<dbReference type="FunFam" id="3.30.390.30:FF:000001">
    <property type="entry name" value="Dihydrolipoyl dehydrogenase"/>
    <property type="match status" value="1"/>
</dbReference>
<feature type="domain" description="Pyridine nucleotide-disulphide oxidoreductase dimerisation" evidence="11">
    <location>
        <begin position="348"/>
        <end position="456"/>
    </location>
</feature>
<dbReference type="EMBL" id="FAXC01000205">
    <property type="protein sequence ID" value="CUV09220.1"/>
    <property type="molecule type" value="Genomic_DNA"/>
</dbReference>
<dbReference type="InterPro" id="IPR012999">
    <property type="entry name" value="Pyr_OxRdtase_I_AS"/>
</dbReference>
<keyword evidence="5" id="KW-0274">FAD</keyword>
<reference evidence="13" key="1">
    <citation type="submission" date="2015-10" db="EMBL/GenBank/DDBJ databases">
        <authorList>
            <person name="Gilbert D.G."/>
        </authorList>
    </citation>
    <scope>NUCLEOTIDE SEQUENCE</scope>
</reference>
<organism evidence="13">
    <name type="scientific">hydrothermal vent metagenome</name>
    <dbReference type="NCBI Taxonomy" id="652676"/>
    <lineage>
        <taxon>unclassified sequences</taxon>
        <taxon>metagenomes</taxon>
        <taxon>ecological metagenomes</taxon>
    </lineage>
</organism>
<dbReference type="PRINTS" id="PR00368">
    <property type="entry name" value="FADPNR"/>
</dbReference>
<dbReference type="InterPro" id="IPR050151">
    <property type="entry name" value="Class-I_Pyr_Nuc-Dis_Oxidored"/>
</dbReference>
<evidence type="ECO:0000256" key="4">
    <source>
        <dbReference type="ARBA" id="ARBA00022630"/>
    </source>
</evidence>
<dbReference type="GO" id="GO:0050660">
    <property type="term" value="F:flavin adenine dinucleotide binding"/>
    <property type="evidence" value="ECO:0007669"/>
    <property type="project" value="InterPro"/>
</dbReference>
<protein>
    <recommendedName>
        <fullName evidence="3">dihydrolipoyl dehydrogenase</fullName>
        <ecNumber evidence="3">1.8.1.4</ecNumber>
    </recommendedName>
</protein>
<feature type="domain" description="FAD/NAD(P)-binding" evidence="12">
    <location>
        <begin position="8"/>
        <end position="329"/>
    </location>
</feature>